<sequence>MSLLRMAVASELAMKFIVDTKWMLKEEDKTAFSILLWTTTGVKPLTNVKLPDCKAGNIEAAVNHVVTYNTPSCAYVRG</sequence>
<accession>A0A8S9X2N5</accession>
<keyword evidence="2" id="KW-1185">Reference proteome</keyword>
<evidence type="ECO:0000313" key="1">
    <source>
        <dbReference type="EMBL" id="KAF6203242.1"/>
    </source>
</evidence>
<comment type="caution">
    <text evidence="1">The sequence shown here is derived from an EMBL/GenBank/DDBJ whole genome shotgun (WGS) entry which is preliminary data.</text>
</comment>
<protein>
    <submittedName>
        <fullName evidence="1">Uncharacterized protein</fullName>
    </submittedName>
</protein>
<dbReference type="AlphaFoldDB" id="A0A8S9X2N5"/>
<dbReference type="Proteomes" id="UP000466442">
    <property type="component" value="Unassembled WGS sequence"/>
</dbReference>
<organism evidence="1 2">
    <name type="scientific">Apolygus lucorum</name>
    <name type="common">Small green plant bug</name>
    <name type="synonym">Lygocoris lucorum</name>
    <dbReference type="NCBI Taxonomy" id="248454"/>
    <lineage>
        <taxon>Eukaryota</taxon>
        <taxon>Metazoa</taxon>
        <taxon>Ecdysozoa</taxon>
        <taxon>Arthropoda</taxon>
        <taxon>Hexapoda</taxon>
        <taxon>Insecta</taxon>
        <taxon>Pterygota</taxon>
        <taxon>Neoptera</taxon>
        <taxon>Paraneoptera</taxon>
        <taxon>Hemiptera</taxon>
        <taxon>Heteroptera</taxon>
        <taxon>Panheteroptera</taxon>
        <taxon>Cimicomorpha</taxon>
        <taxon>Miridae</taxon>
        <taxon>Mirini</taxon>
        <taxon>Apolygus</taxon>
    </lineage>
</organism>
<gene>
    <name evidence="1" type="ORF">GE061_003660</name>
</gene>
<reference evidence="1" key="1">
    <citation type="journal article" date="2021" name="Mol. Ecol. Resour.">
        <title>Apolygus lucorum genome provides insights into omnivorousness and mesophyll feeding.</title>
        <authorList>
            <person name="Liu Y."/>
            <person name="Liu H."/>
            <person name="Wang H."/>
            <person name="Huang T."/>
            <person name="Liu B."/>
            <person name="Yang B."/>
            <person name="Yin L."/>
            <person name="Li B."/>
            <person name="Zhang Y."/>
            <person name="Zhang S."/>
            <person name="Jiang F."/>
            <person name="Zhang X."/>
            <person name="Ren Y."/>
            <person name="Wang B."/>
            <person name="Wang S."/>
            <person name="Lu Y."/>
            <person name="Wu K."/>
            <person name="Fan W."/>
            <person name="Wang G."/>
        </authorList>
    </citation>
    <scope>NUCLEOTIDE SEQUENCE</scope>
    <source>
        <strain evidence="1">12Hb</strain>
    </source>
</reference>
<name>A0A8S9X2N5_APOLU</name>
<evidence type="ECO:0000313" key="2">
    <source>
        <dbReference type="Proteomes" id="UP000466442"/>
    </source>
</evidence>
<dbReference type="EMBL" id="WIXP02000011">
    <property type="protein sequence ID" value="KAF6203242.1"/>
    <property type="molecule type" value="Genomic_DNA"/>
</dbReference>
<proteinExistence type="predicted"/>